<dbReference type="InterPro" id="IPR036374">
    <property type="entry name" value="OxRdtase_Mopterin-bd_sf"/>
</dbReference>
<dbReference type="InterPro" id="IPR000572">
    <property type="entry name" value="OxRdtase_Mopterin-bd_dom"/>
</dbReference>
<protein>
    <recommendedName>
        <fullName evidence="2">Oxidoreductase molybdopterin-binding domain-containing protein</fullName>
    </recommendedName>
</protein>
<evidence type="ECO:0000313" key="3">
    <source>
        <dbReference type="EMBL" id="CCH01786.1"/>
    </source>
</evidence>
<dbReference type="PATRIC" id="fig|1166018.3.peg.5565"/>
<keyword evidence="4" id="KW-1185">Reference proteome</keyword>
<keyword evidence="1" id="KW-0812">Transmembrane</keyword>
<dbReference type="KEGG" id="fae:FAES_3779"/>
<dbReference type="PANTHER" id="PTHR43032">
    <property type="entry name" value="PROTEIN-METHIONINE-SULFOXIDE REDUCTASE"/>
    <property type="match status" value="1"/>
</dbReference>
<name>I0KCD3_9BACT</name>
<dbReference type="PANTHER" id="PTHR43032:SF2">
    <property type="entry name" value="BLL0505 PROTEIN"/>
    <property type="match status" value="1"/>
</dbReference>
<dbReference type="eggNOG" id="COG2041">
    <property type="taxonomic scope" value="Bacteria"/>
</dbReference>
<dbReference type="OrthoDB" id="9778777at2"/>
<feature type="domain" description="Oxidoreductase molybdopterin-binding" evidence="2">
    <location>
        <begin position="102"/>
        <end position="257"/>
    </location>
</feature>
<sequence length="268" mass="29524">MTTDQPVPNPPADDQTVEQQARRRTIKAFVGLGLAALVPVSVWRWVRSQPTRGGAPQPLLEAHKANAKVFKGLIGPGRLAPTFPLDMAAKPARVNGGIGLTPAMPTDWQLRLERSPTDSQVLTMDDIRALPKHEEVIEFKCVEGWSQIQHWGGVRLVDVLDRYGAGARTGKPVSKTDPADRYGYVGMETPSRGYYVGIDMASALHPQTLLAYELNGEPISANHGAPLRLLIPIKYGIKNLKCIGRIFFADQPPRDFWAEQGYDYFSGL</sequence>
<keyword evidence="1" id="KW-1133">Transmembrane helix</keyword>
<dbReference type="HOGENOM" id="CLU_045520_2_0_10"/>
<dbReference type="STRING" id="1166018.FAES_3779"/>
<dbReference type="Proteomes" id="UP000011058">
    <property type="component" value="Chromosome"/>
</dbReference>
<feature type="transmembrane region" description="Helical" evidence="1">
    <location>
        <begin position="28"/>
        <end position="46"/>
    </location>
</feature>
<dbReference type="RefSeq" id="WP_015332885.1">
    <property type="nucleotide sequence ID" value="NC_020054.1"/>
</dbReference>
<gene>
    <name evidence="3" type="ORF">FAES_3779</name>
</gene>
<organism evidence="3 4">
    <name type="scientific">Fibrella aestuarina BUZ 2</name>
    <dbReference type="NCBI Taxonomy" id="1166018"/>
    <lineage>
        <taxon>Bacteria</taxon>
        <taxon>Pseudomonadati</taxon>
        <taxon>Bacteroidota</taxon>
        <taxon>Cytophagia</taxon>
        <taxon>Cytophagales</taxon>
        <taxon>Spirosomataceae</taxon>
        <taxon>Fibrella</taxon>
    </lineage>
</organism>
<dbReference type="Gene3D" id="3.90.420.10">
    <property type="entry name" value="Oxidoreductase, molybdopterin-binding domain"/>
    <property type="match status" value="1"/>
</dbReference>
<dbReference type="AlphaFoldDB" id="I0KCD3"/>
<accession>I0KCD3</accession>
<evidence type="ECO:0000259" key="2">
    <source>
        <dbReference type="Pfam" id="PF00174"/>
    </source>
</evidence>
<keyword evidence="1" id="KW-0472">Membrane</keyword>
<dbReference type="EMBL" id="HE796683">
    <property type="protein sequence ID" value="CCH01786.1"/>
    <property type="molecule type" value="Genomic_DNA"/>
</dbReference>
<evidence type="ECO:0000256" key="1">
    <source>
        <dbReference type="SAM" id="Phobius"/>
    </source>
</evidence>
<dbReference type="SUPFAM" id="SSF56524">
    <property type="entry name" value="Oxidoreductase molybdopterin-binding domain"/>
    <property type="match status" value="1"/>
</dbReference>
<proteinExistence type="predicted"/>
<reference evidence="3 4" key="1">
    <citation type="journal article" date="2012" name="J. Bacteriol.">
        <title>Genome Sequence of Fibrella aestuarina BUZ 2T, a Filamentous Marine Bacterium.</title>
        <authorList>
            <person name="Filippini M."/>
            <person name="Qi W."/>
            <person name="Blom J."/>
            <person name="Goesmann A."/>
            <person name="Smits T.H."/>
            <person name="Bagheri H.C."/>
        </authorList>
    </citation>
    <scope>NUCLEOTIDE SEQUENCE [LARGE SCALE GENOMIC DNA]</scope>
    <source>
        <strain evidence="4">BUZ 2T</strain>
    </source>
</reference>
<dbReference type="Pfam" id="PF00174">
    <property type="entry name" value="Oxidored_molyb"/>
    <property type="match status" value="1"/>
</dbReference>
<evidence type="ECO:0000313" key="4">
    <source>
        <dbReference type="Proteomes" id="UP000011058"/>
    </source>
</evidence>